<dbReference type="InterPro" id="IPR002292">
    <property type="entry name" value="Orn/put_carbamltrans"/>
</dbReference>
<feature type="domain" description="Aspartate/ornithine carbamoyltransferase Asp/Orn-binding" evidence="4">
    <location>
        <begin position="144"/>
        <end position="276"/>
    </location>
</feature>
<dbReference type="Gene3D" id="3.40.50.1370">
    <property type="entry name" value="Aspartate/ornithine carbamoyltransferase"/>
    <property type="match status" value="2"/>
</dbReference>
<feature type="domain" description="Aspartate/ornithine carbamoyltransferase carbamoyl-P binding" evidence="5">
    <location>
        <begin position="2"/>
        <end position="133"/>
    </location>
</feature>
<protein>
    <submittedName>
        <fullName evidence="6">Ornithine carbamoyltransferase</fullName>
    </submittedName>
</protein>
<dbReference type="PRINTS" id="PR00100">
    <property type="entry name" value="AOTCASE"/>
</dbReference>
<dbReference type="PANTHER" id="PTHR45753">
    <property type="entry name" value="ORNITHINE CARBAMOYLTRANSFERASE, MITOCHONDRIAL"/>
    <property type="match status" value="1"/>
</dbReference>
<dbReference type="Pfam" id="PF00185">
    <property type="entry name" value="OTCace"/>
    <property type="match status" value="1"/>
</dbReference>
<organism evidence="6 7">
    <name type="scientific">Paenibacillus antri</name>
    <dbReference type="NCBI Taxonomy" id="2582848"/>
    <lineage>
        <taxon>Bacteria</taxon>
        <taxon>Bacillati</taxon>
        <taxon>Bacillota</taxon>
        <taxon>Bacilli</taxon>
        <taxon>Bacillales</taxon>
        <taxon>Paenibacillaceae</taxon>
        <taxon>Paenibacillus</taxon>
    </lineage>
</organism>
<dbReference type="AlphaFoldDB" id="A0A5R9GFY3"/>
<comment type="caution">
    <text evidence="6">The sequence shown here is derived from an EMBL/GenBank/DDBJ whole genome shotgun (WGS) entry which is preliminary data.</text>
</comment>
<name>A0A5R9GFY3_9BACL</name>
<dbReference type="SUPFAM" id="SSF53671">
    <property type="entry name" value="Aspartate/ornithine carbamoyltransferase"/>
    <property type="match status" value="1"/>
</dbReference>
<evidence type="ECO:0000259" key="5">
    <source>
        <dbReference type="Pfam" id="PF02729"/>
    </source>
</evidence>
<dbReference type="GO" id="GO:0019240">
    <property type="term" value="P:citrulline biosynthetic process"/>
    <property type="evidence" value="ECO:0007669"/>
    <property type="project" value="TreeGrafter"/>
</dbReference>
<proteinExistence type="inferred from homology"/>
<keyword evidence="2 3" id="KW-0808">Transferase</keyword>
<dbReference type="OrthoDB" id="9802587at2"/>
<sequence>MHFIDLKHFASGQIQDIYAIADTLRTNPCRPLEGKTFILFFPQTSLRTRTTFESGIRQLGGDCILFPPETLDRREELIDTVKYLENWADGIVVRHPDAAKVKLLAEHAAIPIINAMTSENHPCEVVADFYALRQRREDYLDLVYTYVGPVGNIFKAWADLAEVMNLRFHHVCTPDNEYREPDANYRFHSDLDDILPQSDVILTDSLPDSYRNSEYIDAYQITLEKLRTAKPRAMLNPCPPFFRSEEVSEDAIDSEFFVGYGFKKDLLLVQQAILVYCLFGRL</sequence>
<dbReference type="InterPro" id="IPR006132">
    <property type="entry name" value="Asp/Orn_carbamoyltranf_P-bd"/>
</dbReference>
<dbReference type="Proteomes" id="UP000309676">
    <property type="component" value="Unassembled WGS sequence"/>
</dbReference>
<accession>A0A5R9GFY3</accession>
<evidence type="ECO:0000313" key="7">
    <source>
        <dbReference type="Proteomes" id="UP000309676"/>
    </source>
</evidence>
<comment type="function">
    <text evidence="1">Reversibly catalyzes the transfer of the carbamoyl group from carbamoyl phosphate (CP) to the N(epsilon) atom of ornithine (ORN) to produce L-citrulline.</text>
</comment>
<dbReference type="Pfam" id="PF02729">
    <property type="entry name" value="OTCace_N"/>
    <property type="match status" value="1"/>
</dbReference>
<dbReference type="InterPro" id="IPR036901">
    <property type="entry name" value="Asp/Orn_carbamoylTrfase_sf"/>
</dbReference>
<dbReference type="RefSeq" id="WP_138191896.1">
    <property type="nucleotide sequence ID" value="NZ_VCIW01000001.1"/>
</dbReference>
<comment type="similarity">
    <text evidence="3">Belongs to the aspartate/ornithine carbamoyltransferase superfamily.</text>
</comment>
<evidence type="ECO:0000256" key="2">
    <source>
        <dbReference type="ARBA" id="ARBA00022679"/>
    </source>
</evidence>
<evidence type="ECO:0000256" key="1">
    <source>
        <dbReference type="ARBA" id="ARBA00003822"/>
    </source>
</evidence>
<dbReference type="EMBL" id="VCIW01000001">
    <property type="protein sequence ID" value="TLS54109.1"/>
    <property type="molecule type" value="Genomic_DNA"/>
</dbReference>
<reference evidence="6 7" key="1">
    <citation type="submission" date="2019-05" db="EMBL/GenBank/DDBJ databases">
        <authorList>
            <person name="Narsing Rao M.P."/>
            <person name="Li W.J."/>
        </authorList>
    </citation>
    <scope>NUCLEOTIDE SEQUENCE [LARGE SCALE GENOMIC DNA]</scope>
    <source>
        <strain evidence="6 7">SYSU_K30003</strain>
    </source>
</reference>
<dbReference type="GO" id="GO:0004585">
    <property type="term" value="F:ornithine carbamoyltransferase activity"/>
    <property type="evidence" value="ECO:0007669"/>
    <property type="project" value="TreeGrafter"/>
</dbReference>
<evidence type="ECO:0000313" key="6">
    <source>
        <dbReference type="EMBL" id="TLS54109.1"/>
    </source>
</evidence>
<dbReference type="PANTHER" id="PTHR45753:SF3">
    <property type="entry name" value="ORNITHINE TRANSCARBAMYLASE, MITOCHONDRIAL"/>
    <property type="match status" value="1"/>
</dbReference>
<dbReference type="PRINTS" id="PR00102">
    <property type="entry name" value="OTCASE"/>
</dbReference>
<keyword evidence="7" id="KW-1185">Reference proteome</keyword>
<gene>
    <name evidence="6" type="ORF">FE782_01830</name>
</gene>
<evidence type="ECO:0000259" key="4">
    <source>
        <dbReference type="Pfam" id="PF00185"/>
    </source>
</evidence>
<evidence type="ECO:0000256" key="3">
    <source>
        <dbReference type="RuleBase" id="RU003634"/>
    </source>
</evidence>
<dbReference type="GO" id="GO:0016597">
    <property type="term" value="F:amino acid binding"/>
    <property type="evidence" value="ECO:0007669"/>
    <property type="project" value="InterPro"/>
</dbReference>
<dbReference type="InterPro" id="IPR006131">
    <property type="entry name" value="Asp_carbamoyltransf_Asp/Orn-bd"/>
</dbReference>
<dbReference type="GO" id="GO:0042450">
    <property type="term" value="P:L-arginine biosynthetic process via ornithine"/>
    <property type="evidence" value="ECO:0007669"/>
    <property type="project" value="TreeGrafter"/>
</dbReference>
<dbReference type="InterPro" id="IPR006130">
    <property type="entry name" value="Asp/Orn_carbamoylTrfase"/>
</dbReference>